<evidence type="ECO:0000256" key="2">
    <source>
        <dbReference type="ARBA" id="ARBA00022679"/>
    </source>
</evidence>
<gene>
    <name evidence="7" type="primary">LOC103708808</name>
</gene>
<dbReference type="FunFam" id="3.40.50.2000:FF:000047">
    <property type="entry name" value="Glycosyltransferase"/>
    <property type="match status" value="1"/>
</dbReference>
<dbReference type="RefSeq" id="XP_008792121.2">
    <property type="nucleotide sequence ID" value="XM_008793899.4"/>
</dbReference>
<dbReference type="Pfam" id="PF00201">
    <property type="entry name" value="UDPGT"/>
    <property type="match status" value="1"/>
</dbReference>
<keyword evidence="2 3" id="KW-0808">Transferase</keyword>
<name>A0A8B7C5I8_PHODC</name>
<dbReference type="GeneID" id="103708808"/>
<evidence type="ECO:0000259" key="5">
    <source>
        <dbReference type="Pfam" id="PF26168"/>
    </source>
</evidence>
<dbReference type="InterPro" id="IPR058980">
    <property type="entry name" value="Glyco_transf_N"/>
</dbReference>
<evidence type="ECO:0000313" key="7">
    <source>
        <dbReference type="RefSeq" id="XP_008792121.2"/>
    </source>
</evidence>
<dbReference type="PANTHER" id="PTHR48047">
    <property type="entry name" value="GLYCOSYLTRANSFERASE"/>
    <property type="match status" value="1"/>
</dbReference>
<proteinExistence type="inferred from homology"/>
<dbReference type="PANTHER" id="PTHR48047:SF182">
    <property type="entry name" value="GLYCOSYLTRANSFERASE"/>
    <property type="match status" value="1"/>
</dbReference>
<reference evidence="7" key="2">
    <citation type="submission" date="2025-08" db="UniProtKB">
        <authorList>
            <consortium name="RefSeq"/>
        </authorList>
    </citation>
    <scope>IDENTIFICATION</scope>
    <source>
        <tissue evidence="7">Young leaves</tissue>
    </source>
</reference>
<protein>
    <recommendedName>
        <fullName evidence="4">Glycosyltransferase</fullName>
        <ecNumber evidence="4">2.4.1.-</ecNumber>
    </recommendedName>
</protein>
<accession>A0A8B7C5I8</accession>
<sequence length="494" mass="54994">MTNQIVINSRDDPKLHFVLVPLMAQGHTIPMVDMARLLANRGIHVSVITTPLNAARIKTVIDRVKASQLPIQFVSLPFPCSAVGLPEGCENIDTLPSNGHLRSFLDACALLREPLILHLKEQKLRPSCIISDVWHTWTGDVAREFRIPRFAFNGFGGFSLLCRHIILTNELHKNISDEVEVVVVPGFPHHLELTRGQLPGNMGGRGMDKFLEELKEDLRRFDGTILNTFDDLEALYSESYQKAIGKKVWTIGPMSLCNKDAADMSARGNLASIDGNHCLRWLDSMKPNSVIYVSFGSIASPIPPQLVEIGLGLEASNRPFIWVIKAGDKSPEVEKWLSEGFEERVRSRGLIIRGWAPQVMILSHPAIGGFMTHCGWNSTLEGVTAGVPMITWPHFAEQFLNEKLMVEVLKIGVAVGVKKMTRWGVENNEVLVKRDDVQKAVSALMDEGEDGLERRKRVREMGEKARKAMEEGGSSYENLTLLIKQVKADMLAPA</sequence>
<dbReference type="SUPFAM" id="SSF53756">
    <property type="entry name" value="UDP-Glycosyltransferase/glycogen phosphorylase"/>
    <property type="match status" value="1"/>
</dbReference>
<evidence type="ECO:0000256" key="1">
    <source>
        <dbReference type="ARBA" id="ARBA00009995"/>
    </source>
</evidence>
<dbReference type="OrthoDB" id="5835829at2759"/>
<dbReference type="CDD" id="cd03784">
    <property type="entry name" value="GT1_Gtf-like"/>
    <property type="match status" value="1"/>
</dbReference>
<dbReference type="InterPro" id="IPR002213">
    <property type="entry name" value="UDP_glucos_trans"/>
</dbReference>
<organism evidence="6 7">
    <name type="scientific">Phoenix dactylifera</name>
    <name type="common">Date palm</name>
    <dbReference type="NCBI Taxonomy" id="42345"/>
    <lineage>
        <taxon>Eukaryota</taxon>
        <taxon>Viridiplantae</taxon>
        <taxon>Streptophyta</taxon>
        <taxon>Embryophyta</taxon>
        <taxon>Tracheophyta</taxon>
        <taxon>Spermatophyta</taxon>
        <taxon>Magnoliopsida</taxon>
        <taxon>Liliopsida</taxon>
        <taxon>Arecaceae</taxon>
        <taxon>Coryphoideae</taxon>
        <taxon>Phoeniceae</taxon>
        <taxon>Phoenix</taxon>
    </lineage>
</organism>
<keyword evidence="6" id="KW-1185">Reference proteome</keyword>
<evidence type="ECO:0000313" key="6">
    <source>
        <dbReference type="Proteomes" id="UP000228380"/>
    </source>
</evidence>
<reference evidence="6" key="1">
    <citation type="journal article" date="2019" name="Nat. Commun.">
        <title>Genome-wide association mapping of date palm fruit traits.</title>
        <authorList>
            <person name="Hazzouri K.M."/>
            <person name="Gros-Balthazard M."/>
            <person name="Flowers J.M."/>
            <person name="Copetti D."/>
            <person name="Lemansour A."/>
            <person name="Lebrun M."/>
            <person name="Masmoudi K."/>
            <person name="Ferrand S."/>
            <person name="Dhar M.I."/>
            <person name="Fresquez Z.A."/>
            <person name="Rosas U."/>
            <person name="Zhang J."/>
            <person name="Talag J."/>
            <person name="Lee S."/>
            <person name="Kudrna D."/>
            <person name="Powell R.F."/>
            <person name="Leitch I.J."/>
            <person name="Krueger R.R."/>
            <person name="Wing R.A."/>
            <person name="Amiri K.M.A."/>
            <person name="Purugganan M.D."/>
        </authorList>
    </citation>
    <scope>NUCLEOTIDE SEQUENCE [LARGE SCALE GENOMIC DNA]</scope>
    <source>
        <strain evidence="6">cv. Khalas</strain>
    </source>
</reference>
<dbReference type="EC" id="2.4.1.-" evidence="4"/>
<evidence type="ECO:0000256" key="3">
    <source>
        <dbReference type="RuleBase" id="RU003718"/>
    </source>
</evidence>
<dbReference type="InterPro" id="IPR035595">
    <property type="entry name" value="UDP_glycos_trans_CS"/>
</dbReference>
<evidence type="ECO:0000256" key="4">
    <source>
        <dbReference type="RuleBase" id="RU362057"/>
    </source>
</evidence>
<dbReference type="PROSITE" id="PS00375">
    <property type="entry name" value="UDPGT"/>
    <property type="match status" value="1"/>
</dbReference>
<dbReference type="AlphaFoldDB" id="A0A8B7C5I8"/>
<comment type="similarity">
    <text evidence="1 3">Belongs to the UDP-glycosyltransferase family.</text>
</comment>
<dbReference type="Pfam" id="PF26168">
    <property type="entry name" value="Glyco_transf_N"/>
    <property type="match status" value="1"/>
</dbReference>
<dbReference type="Gene3D" id="3.40.50.2000">
    <property type="entry name" value="Glycogen Phosphorylase B"/>
    <property type="match status" value="2"/>
</dbReference>
<feature type="domain" description="Glycosyltransferase N-terminal" evidence="5">
    <location>
        <begin position="17"/>
        <end position="156"/>
    </location>
</feature>
<dbReference type="GO" id="GO:0035251">
    <property type="term" value="F:UDP-glucosyltransferase activity"/>
    <property type="evidence" value="ECO:0007669"/>
    <property type="project" value="TreeGrafter"/>
</dbReference>
<dbReference type="KEGG" id="pda:103708808"/>
<keyword evidence="3" id="KW-0328">Glycosyltransferase</keyword>
<dbReference type="Proteomes" id="UP000228380">
    <property type="component" value="Chromosome 8"/>
</dbReference>